<dbReference type="AlphaFoldDB" id="A0A0R3PHX7"/>
<dbReference type="GO" id="GO:0001042">
    <property type="term" value="F:RNA polymerase I core binding"/>
    <property type="evidence" value="ECO:0007669"/>
    <property type="project" value="TreeGrafter"/>
</dbReference>
<comment type="similarity">
    <text evidence="1">Belongs to the RRN3 family.</text>
</comment>
<sequence length="459" mass="52525">MLVFSAEEQDKFYGMAHRIVAKVLRCFPMSSKLLLKTLHSSVPHLSQDYYLFTGYIRNLLHCLEYVNKLRADIWELIVDQVVLCDNMLTRVDYKDDKKFETDTLIFHMDEDHEGQAVVGENEMISKLDGVMRDVLCYIALKHNIQSEAIGDSSWLRVGSDSSGEELFSIFLSLLESRMLLSVHVRYTSFIWIYFCGLSEKYATRTLELLWSIIIRPQVAQADVAKAHGAAAYLAGFLARAKYLDIRVASSWMYRIVKWCVQYVDKCGIACNKITPGVIRHGTFYALCQALFIIFSFRYKELVQIEDINKLRGWGLGRIVHSPLDPLKYVSRPVGQCFAAIGRSLQLVYCTHILPFDVGENLPFEPMFPFDSYKLQSSAAVICPLLRRFSPMAEDKAAVSSALQSLQLKGLQEHAMDFLDDEDALIDDCLINFGTFVEKRMVVPYLGFECFFVLKVFIEE</sequence>
<organism evidence="4">
    <name type="scientific">Angiostrongylus costaricensis</name>
    <name type="common">Nematode worm</name>
    <dbReference type="NCBI Taxonomy" id="334426"/>
    <lineage>
        <taxon>Eukaryota</taxon>
        <taxon>Metazoa</taxon>
        <taxon>Ecdysozoa</taxon>
        <taxon>Nematoda</taxon>
        <taxon>Chromadorea</taxon>
        <taxon>Rhabditida</taxon>
        <taxon>Rhabditina</taxon>
        <taxon>Rhabditomorpha</taxon>
        <taxon>Strongyloidea</taxon>
        <taxon>Metastrongylidae</taxon>
        <taxon>Angiostrongylus</taxon>
    </lineage>
</organism>
<accession>A0A0R3PHX7</accession>
<dbReference type="Proteomes" id="UP000267027">
    <property type="component" value="Unassembled WGS sequence"/>
</dbReference>
<dbReference type="EMBL" id="UYYA01001638">
    <property type="protein sequence ID" value="VDM55540.1"/>
    <property type="molecule type" value="Genomic_DNA"/>
</dbReference>
<dbReference type="GO" id="GO:0001181">
    <property type="term" value="F:RNA polymerase I general transcription initiation factor activity"/>
    <property type="evidence" value="ECO:0007669"/>
    <property type="project" value="InterPro"/>
</dbReference>
<reference evidence="2 3" key="2">
    <citation type="submission" date="2018-11" db="EMBL/GenBank/DDBJ databases">
        <authorList>
            <consortium name="Pathogen Informatics"/>
        </authorList>
    </citation>
    <scope>NUCLEOTIDE SEQUENCE [LARGE SCALE GENOMIC DNA]</scope>
    <source>
        <strain evidence="2 3">Costa Rica</strain>
    </source>
</reference>
<evidence type="ECO:0000256" key="1">
    <source>
        <dbReference type="ARBA" id="ARBA00010098"/>
    </source>
</evidence>
<gene>
    <name evidence="2" type="ORF">ACOC_LOCUS3955</name>
</gene>
<dbReference type="OrthoDB" id="26970at2759"/>
<keyword evidence="3" id="KW-1185">Reference proteome</keyword>
<dbReference type="OMA" id="VEYTYFR"/>
<evidence type="ECO:0000313" key="3">
    <source>
        <dbReference type="Proteomes" id="UP000267027"/>
    </source>
</evidence>
<dbReference type="PANTHER" id="PTHR12790:SF0">
    <property type="entry name" value="RNA POLYMERASE I-SPECIFIC TRANSCRIPTION INITIATION FACTOR RRN3-RELATED"/>
    <property type="match status" value="1"/>
</dbReference>
<dbReference type="GO" id="GO:0006361">
    <property type="term" value="P:transcription initiation at RNA polymerase I promoter"/>
    <property type="evidence" value="ECO:0007669"/>
    <property type="project" value="InterPro"/>
</dbReference>
<name>A0A0R3PHX7_ANGCS</name>
<dbReference type="STRING" id="334426.A0A0R3PHX7"/>
<dbReference type="WBParaSite" id="ACOC_0000395401-mRNA-1">
    <property type="protein sequence ID" value="ACOC_0000395401-mRNA-1"/>
    <property type="gene ID" value="ACOC_0000395401"/>
</dbReference>
<dbReference type="PANTHER" id="PTHR12790">
    <property type="entry name" value="TRANSCRIPTION INITIATION FACTOR IA RRN3"/>
    <property type="match status" value="1"/>
</dbReference>
<evidence type="ECO:0000313" key="4">
    <source>
        <dbReference type="WBParaSite" id="ACOC_0000395401-mRNA-1"/>
    </source>
</evidence>
<dbReference type="InterPro" id="IPR007991">
    <property type="entry name" value="RNA_pol_I_trans_ini_fac_RRN3"/>
</dbReference>
<protein>
    <submittedName>
        <fullName evidence="4">RNA polymerase I-specific transcription initiation factor RRN3</fullName>
    </submittedName>
</protein>
<reference evidence="4" key="1">
    <citation type="submission" date="2017-02" db="UniProtKB">
        <authorList>
            <consortium name="WormBaseParasite"/>
        </authorList>
    </citation>
    <scope>IDENTIFICATION</scope>
</reference>
<evidence type="ECO:0000313" key="2">
    <source>
        <dbReference type="EMBL" id="VDM55540.1"/>
    </source>
</evidence>
<dbReference type="Pfam" id="PF05327">
    <property type="entry name" value="RRN3"/>
    <property type="match status" value="1"/>
</dbReference>
<proteinExistence type="inferred from homology"/>
<dbReference type="GO" id="GO:0005634">
    <property type="term" value="C:nucleus"/>
    <property type="evidence" value="ECO:0007669"/>
    <property type="project" value="TreeGrafter"/>
</dbReference>